<organism evidence="13 14">
    <name type="scientific">Taxus chinensis</name>
    <name type="common">Chinese yew</name>
    <name type="synonym">Taxus wallichiana var. chinensis</name>
    <dbReference type="NCBI Taxonomy" id="29808"/>
    <lineage>
        <taxon>Eukaryota</taxon>
        <taxon>Viridiplantae</taxon>
        <taxon>Streptophyta</taxon>
        <taxon>Embryophyta</taxon>
        <taxon>Tracheophyta</taxon>
        <taxon>Spermatophyta</taxon>
        <taxon>Pinopsida</taxon>
        <taxon>Pinidae</taxon>
        <taxon>Conifers II</taxon>
        <taxon>Cupressales</taxon>
        <taxon>Taxaceae</taxon>
        <taxon>Taxus</taxon>
    </lineage>
</organism>
<dbReference type="AlphaFoldDB" id="A0AA38CB99"/>
<dbReference type="GO" id="GO:0008061">
    <property type="term" value="F:chitin binding"/>
    <property type="evidence" value="ECO:0007669"/>
    <property type="project" value="UniProtKB-KW"/>
</dbReference>
<keyword evidence="5" id="KW-0146">Chitin degradation</keyword>
<keyword evidence="8" id="KW-0326">Glycosidase</keyword>
<dbReference type="PANTHER" id="PTHR22595">
    <property type="entry name" value="CHITINASE-RELATED"/>
    <property type="match status" value="1"/>
</dbReference>
<comment type="caution">
    <text evidence="13">The sequence shown here is derived from an EMBL/GenBank/DDBJ whole genome shotgun (WGS) entry which is preliminary data.</text>
</comment>
<evidence type="ECO:0000256" key="5">
    <source>
        <dbReference type="ARBA" id="ARBA00023024"/>
    </source>
</evidence>
<feature type="disulfide bond" evidence="11">
    <location>
        <begin position="95"/>
        <end position="103"/>
    </location>
</feature>
<keyword evidence="7" id="KW-0119">Carbohydrate metabolism</keyword>
<evidence type="ECO:0000259" key="12">
    <source>
        <dbReference type="PROSITE" id="PS00774"/>
    </source>
</evidence>
<dbReference type="GO" id="GO:0008843">
    <property type="term" value="F:endochitinase activity"/>
    <property type="evidence" value="ECO:0007669"/>
    <property type="project" value="UniProtKB-EC"/>
</dbReference>
<evidence type="ECO:0000256" key="2">
    <source>
        <dbReference type="ARBA" id="ARBA00012729"/>
    </source>
</evidence>
<feature type="active site" description="Proton donor" evidence="10">
    <location>
        <position position="79"/>
    </location>
</feature>
<dbReference type="SUPFAM" id="SSF53955">
    <property type="entry name" value="Lysozyme-like"/>
    <property type="match status" value="1"/>
</dbReference>
<evidence type="ECO:0000256" key="11">
    <source>
        <dbReference type="PIRSR" id="PIRSR001060-2"/>
    </source>
</evidence>
<dbReference type="GO" id="GO:0006032">
    <property type="term" value="P:chitin catabolic process"/>
    <property type="evidence" value="ECO:0007669"/>
    <property type="project" value="UniProtKB-KW"/>
</dbReference>
<protein>
    <recommendedName>
        <fullName evidence="2">chitinase</fullName>
        <ecNumber evidence="2">3.2.1.14</ecNumber>
    </recommendedName>
</protein>
<dbReference type="GO" id="GO:0000272">
    <property type="term" value="P:polysaccharide catabolic process"/>
    <property type="evidence" value="ECO:0007669"/>
    <property type="project" value="UniProtKB-KW"/>
</dbReference>
<dbReference type="Gene3D" id="3.30.20.10">
    <property type="entry name" value="Endochitinase, domain 2"/>
    <property type="match status" value="1"/>
</dbReference>
<dbReference type="CDD" id="cd00325">
    <property type="entry name" value="chitinase_GH19"/>
    <property type="match status" value="1"/>
</dbReference>
<proteinExistence type="predicted"/>
<dbReference type="Gene3D" id="1.10.530.10">
    <property type="match status" value="1"/>
</dbReference>
<keyword evidence="14" id="KW-1185">Reference proteome</keyword>
<reference evidence="13 14" key="1">
    <citation type="journal article" date="2021" name="Nat. Plants">
        <title>The Taxus genome provides insights into paclitaxel biosynthesis.</title>
        <authorList>
            <person name="Xiong X."/>
            <person name="Gou J."/>
            <person name="Liao Q."/>
            <person name="Li Y."/>
            <person name="Zhou Q."/>
            <person name="Bi G."/>
            <person name="Li C."/>
            <person name="Du R."/>
            <person name="Wang X."/>
            <person name="Sun T."/>
            <person name="Guo L."/>
            <person name="Liang H."/>
            <person name="Lu P."/>
            <person name="Wu Y."/>
            <person name="Zhang Z."/>
            <person name="Ro D.K."/>
            <person name="Shang Y."/>
            <person name="Huang S."/>
            <person name="Yan J."/>
        </authorList>
    </citation>
    <scope>NUCLEOTIDE SEQUENCE [LARGE SCALE GENOMIC DNA]</scope>
    <source>
        <strain evidence="13">Ta-2019</strain>
    </source>
</reference>
<dbReference type="InterPro" id="IPR000726">
    <property type="entry name" value="Glyco_hydro_19_cat"/>
</dbReference>
<evidence type="ECO:0000256" key="4">
    <source>
        <dbReference type="ARBA" id="ARBA00022801"/>
    </source>
</evidence>
<gene>
    <name evidence="13" type="ORF">KI387_028447</name>
</gene>
<comment type="catalytic activity">
    <reaction evidence="1">
        <text>Random endo-hydrolysis of N-acetyl-beta-D-glucosaminide (1-&gt;4)-beta-linkages in chitin and chitodextrins.</text>
        <dbReference type="EC" id="3.2.1.14"/>
    </reaction>
</comment>
<feature type="domain" description="Glycoside hydrolase family 19 catalytic" evidence="12">
    <location>
        <begin position="147"/>
        <end position="157"/>
    </location>
</feature>
<keyword evidence="4" id="KW-0378">Hydrolase</keyword>
<dbReference type="InterPro" id="IPR023346">
    <property type="entry name" value="Lysozyme-like_dom_sf"/>
</dbReference>
<dbReference type="OMA" id="MATHQRV"/>
<dbReference type="EC" id="3.2.1.14" evidence="2"/>
<feature type="disulfide bond" evidence="11">
    <location>
        <begin position="33"/>
        <end position="84"/>
    </location>
</feature>
<keyword evidence="3" id="KW-0147">Chitin-binding</keyword>
<sequence>MVGGMQLGLSQSIESIITQSFFNRVKSGISSSCAGNSFYTYNGFLDAAKASNFAGFGSTGSDTDRKRELAAFFANVAHETGSLCYVEEIAKSTYCQQSAEWPCKSGKQYYGRGPLQLTWNYNYGAAGRYVGLPLLDNPDLVAQRADVAFKTSLWFWMVNSNSHKAMTSPSGGGFAGTIRAINGGECNGGRPAAVQSRVDLYKKFCGWLGVDTGPNLSC</sequence>
<keyword evidence="9" id="KW-0624">Polysaccharide degradation</keyword>
<dbReference type="PANTHER" id="PTHR22595:SF197">
    <property type="entry name" value="CHITINASE FAMILY PROTEIN"/>
    <property type="match status" value="1"/>
</dbReference>
<dbReference type="FunFam" id="3.30.20.10:FF:000001">
    <property type="entry name" value="Endochitinase (Chitinase)"/>
    <property type="match status" value="1"/>
</dbReference>
<accession>A0AA38CB99</accession>
<evidence type="ECO:0000256" key="9">
    <source>
        <dbReference type="ARBA" id="ARBA00023326"/>
    </source>
</evidence>
<evidence type="ECO:0000256" key="8">
    <source>
        <dbReference type="ARBA" id="ARBA00023295"/>
    </source>
</evidence>
<evidence type="ECO:0000313" key="14">
    <source>
        <dbReference type="Proteomes" id="UP000824469"/>
    </source>
</evidence>
<evidence type="ECO:0000256" key="7">
    <source>
        <dbReference type="ARBA" id="ARBA00023277"/>
    </source>
</evidence>
<evidence type="ECO:0000256" key="1">
    <source>
        <dbReference type="ARBA" id="ARBA00000822"/>
    </source>
</evidence>
<evidence type="ECO:0000256" key="10">
    <source>
        <dbReference type="PIRSR" id="PIRSR001060-1"/>
    </source>
</evidence>
<dbReference type="InterPro" id="IPR016283">
    <property type="entry name" value="Glyco_hydro_19"/>
</dbReference>
<dbReference type="EMBL" id="JAHRHJ020000010">
    <property type="protein sequence ID" value="KAH9296765.1"/>
    <property type="molecule type" value="Genomic_DNA"/>
</dbReference>
<evidence type="ECO:0000256" key="3">
    <source>
        <dbReference type="ARBA" id="ARBA00022669"/>
    </source>
</evidence>
<evidence type="ECO:0000256" key="6">
    <source>
        <dbReference type="ARBA" id="ARBA00023157"/>
    </source>
</evidence>
<feature type="disulfide bond" evidence="11">
    <location>
        <begin position="186"/>
        <end position="218"/>
    </location>
</feature>
<dbReference type="PROSITE" id="PS00774">
    <property type="entry name" value="CHITINASE_19_2"/>
    <property type="match status" value="1"/>
</dbReference>
<keyword evidence="6 11" id="KW-1015">Disulfide bond</keyword>
<evidence type="ECO:0000313" key="13">
    <source>
        <dbReference type="EMBL" id="KAH9296765.1"/>
    </source>
</evidence>
<dbReference type="GO" id="GO:0016998">
    <property type="term" value="P:cell wall macromolecule catabolic process"/>
    <property type="evidence" value="ECO:0007669"/>
    <property type="project" value="InterPro"/>
</dbReference>
<dbReference type="PIRSF" id="PIRSF001060">
    <property type="entry name" value="Endochitinase"/>
    <property type="match status" value="1"/>
</dbReference>
<dbReference type="Proteomes" id="UP000824469">
    <property type="component" value="Unassembled WGS sequence"/>
</dbReference>
<name>A0AA38CB99_TAXCH</name>
<dbReference type="Pfam" id="PF00182">
    <property type="entry name" value="Glyco_hydro_19"/>
    <property type="match status" value="1"/>
</dbReference>